<evidence type="ECO:0000256" key="5">
    <source>
        <dbReference type="ARBA" id="ARBA00023002"/>
    </source>
</evidence>
<dbReference type="Proteomes" id="UP000234474">
    <property type="component" value="Unassembled WGS sequence"/>
</dbReference>
<keyword evidence="3 8" id="KW-0349">Heme</keyword>
<evidence type="ECO:0000256" key="8">
    <source>
        <dbReference type="PIRSR" id="PIRSR602401-1"/>
    </source>
</evidence>
<evidence type="ECO:0000256" key="4">
    <source>
        <dbReference type="ARBA" id="ARBA00022723"/>
    </source>
</evidence>
<dbReference type="OrthoDB" id="4449219at2759"/>
<evidence type="ECO:0000313" key="12">
    <source>
        <dbReference type="Proteomes" id="UP000234474"/>
    </source>
</evidence>
<dbReference type="STRING" id="1392255.A0A2I1CJD2"/>
<dbReference type="GO" id="GO:0044283">
    <property type="term" value="P:small molecule biosynthetic process"/>
    <property type="evidence" value="ECO:0007669"/>
    <property type="project" value="UniProtKB-ARBA"/>
</dbReference>
<organism evidence="11 12">
    <name type="scientific">Aspergillus novofumigatus (strain IBT 16806)</name>
    <dbReference type="NCBI Taxonomy" id="1392255"/>
    <lineage>
        <taxon>Eukaryota</taxon>
        <taxon>Fungi</taxon>
        <taxon>Dikarya</taxon>
        <taxon>Ascomycota</taxon>
        <taxon>Pezizomycotina</taxon>
        <taxon>Eurotiomycetes</taxon>
        <taxon>Eurotiomycetidae</taxon>
        <taxon>Eurotiales</taxon>
        <taxon>Aspergillaceae</taxon>
        <taxon>Aspergillus</taxon>
        <taxon>Aspergillus subgen. Fumigati</taxon>
    </lineage>
</organism>
<evidence type="ECO:0000256" key="7">
    <source>
        <dbReference type="ARBA" id="ARBA00023033"/>
    </source>
</evidence>
<dbReference type="GO" id="GO:0005506">
    <property type="term" value="F:iron ion binding"/>
    <property type="evidence" value="ECO:0007669"/>
    <property type="project" value="InterPro"/>
</dbReference>
<dbReference type="InterPro" id="IPR002401">
    <property type="entry name" value="Cyt_P450_E_grp-I"/>
</dbReference>
<dbReference type="PANTHER" id="PTHR24305">
    <property type="entry name" value="CYTOCHROME P450"/>
    <property type="match status" value="1"/>
</dbReference>
<dbReference type="GO" id="GO:0016705">
    <property type="term" value="F:oxidoreductase activity, acting on paired donors, with incorporation or reduction of molecular oxygen"/>
    <property type="evidence" value="ECO:0007669"/>
    <property type="project" value="InterPro"/>
</dbReference>
<keyword evidence="6 8" id="KW-0408">Iron</keyword>
<dbReference type="SUPFAM" id="SSF48264">
    <property type="entry name" value="Cytochrome P450"/>
    <property type="match status" value="1"/>
</dbReference>
<evidence type="ECO:0000256" key="2">
    <source>
        <dbReference type="ARBA" id="ARBA00010617"/>
    </source>
</evidence>
<name>A0A2I1CJD2_ASPN1</name>
<dbReference type="InterPro" id="IPR001128">
    <property type="entry name" value="Cyt_P450"/>
</dbReference>
<dbReference type="Pfam" id="PF00067">
    <property type="entry name" value="p450"/>
    <property type="match status" value="1"/>
</dbReference>
<evidence type="ECO:0000256" key="9">
    <source>
        <dbReference type="RuleBase" id="RU000461"/>
    </source>
</evidence>
<evidence type="ECO:0000256" key="10">
    <source>
        <dbReference type="SAM" id="Phobius"/>
    </source>
</evidence>
<feature type="transmembrane region" description="Helical" evidence="10">
    <location>
        <begin position="19"/>
        <end position="37"/>
    </location>
</feature>
<sequence length="500" mass="57176">MDQRVGASWMLKDQNWAKIAQAGTITYVIYYVCYALYMVTLSPKAKIPGPLLRKFSYLPCILASFRGLESHAVRDLHAQYGPVVRVNPELVSFTAPTAWKEIYGYPGVKKFKKSGYRQLRPGVPDLLTANGPDHARQRAALSRAFSDRALREQEHYFQEHIDLFLTRMDRRCESKESLVNVGQWFEFLAFDIIGTLAFSSSFDCLLNEDYHPWVTLLINFFKSTHYFLTAKMLGIFFPVALVVGPIRHLLKGQEHLRRSYAKVQERLKLPPDGARHDFWTYISKYNSEHEASLSMSIREMEVNAALIIPAGSDTIASALCGTLYLLLKNPATLARLRMELDTACPRESDITMDRLAGLPYLRAVINEGLRMYPPLPSDLRAVVCGHFIPGGTIMTVYALAAYDNDANFAQSRVFAPERWLTTDERPEWTRQDHLEVCQPFSVGPRNCIGMNLAYAETKLVLARLLFRFDVKLADDAFDISKQRVYIMWEKPPLRVRLSRR</sequence>
<dbReference type="InterPro" id="IPR050121">
    <property type="entry name" value="Cytochrome_P450_monoxygenase"/>
</dbReference>
<evidence type="ECO:0000313" key="11">
    <source>
        <dbReference type="EMBL" id="PKX97727.1"/>
    </source>
</evidence>
<keyword evidence="12" id="KW-1185">Reference proteome</keyword>
<comment type="similarity">
    <text evidence="2 9">Belongs to the cytochrome P450 family.</text>
</comment>
<keyword evidence="10" id="KW-0812">Transmembrane</keyword>
<reference evidence="12" key="1">
    <citation type="journal article" date="2018" name="Proc. Natl. Acad. Sci. U.S.A.">
        <title>Linking secondary metabolites to gene clusters through genome sequencing of six diverse Aspergillus species.</title>
        <authorList>
            <person name="Kaerboelling I."/>
            <person name="Vesth T.C."/>
            <person name="Frisvad J.C."/>
            <person name="Nybo J.L."/>
            <person name="Theobald S."/>
            <person name="Kuo A."/>
            <person name="Bowyer P."/>
            <person name="Matsuda Y."/>
            <person name="Mondo S."/>
            <person name="Lyhne E.K."/>
            <person name="Kogle M.E."/>
            <person name="Clum A."/>
            <person name="Lipzen A."/>
            <person name="Salamov A."/>
            <person name="Ngan C.Y."/>
            <person name="Daum C."/>
            <person name="Chiniquy J."/>
            <person name="Barry K."/>
            <person name="LaButti K."/>
            <person name="Haridas S."/>
            <person name="Simmons B.A."/>
            <person name="Magnuson J.K."/>
            <person name="Mortensen U.H."/>
            <person name="Larsen T.O."/>
            <person name="Grigoriev I.V."/>
            <person name="Baker S.E."/>
            <person name="Andersen M.R."/>
        </authorList>
    </citation>
    <scope>NUCLEOTIDE SEQUENCE [LARGE SCALE GENOMIC DNA]</scope>
    <source>
        <strain evidence="12">IBT 16806</strain>
    </source>
</reference>
<protein>
    <submittedName>
        <fullName evidence="11">Cytochrome P450</fullName>
    </submittedName>
</protein>
<proteinExistence type="inferred from homology"/>
<keyword evidence="10" id="KW-1133">Transmembrane helix</keyword>
<dbReference type="GeneID" id="36538013"/>
<dbReference type="OMA" id="EQGIWWF"/>
<dbReference type="Gene3D" id="1.10.630.10">
    <property type="entry name" value="Cytochrome P450"/>
    <property type="match status" value="1"/>
</dbReference>
<dbReference type="GO" id="GO:0020037">
    <property type="term" value="F:heme binding"/>
    <property type="evidence" value="ECO:0007669"/>
    <property type="project" value="InterPro"/>
</dbReference>
<keyword evidence="5 9" id="KW-0560">Oxidoreductase</keyword>
<dbReference type="AlphaFoldDB" id="A0A2I1CJD2"/>
<comment type="caution">
    <text evidence="11">The sequence shown here is derived from an EMBL/GenBank/DDBJ whole genome shotgun (WGS) entry which is preliminary data.</text>
</comment>
<evidence type="ECO:0000256" key="3">
    <source>
        <dbReference type="ARBA" id="ARBA00022617"/>
    </source>
</evidence>
<dbReference type="PROSITE" id="PS00086">
    <property type="entry name" value="CYTOCHROME_P450"/>
    <property type="match status" value="1"/>
</dbReference>
<evidence type="ECO:0000256" key="1">
    <source>
        <dbReference type="ARBA" id="ARBA00001971"/>
    </source>
</evidence>
<dbReference type="InterPro" id="IPR036396">
    <property type="entry name" value="Cyt_P450_sf"/>
</dbReference>
<evidence type="ECO:0000256" key="6">
    <source>
        <dbReference type="ARBA" id="ARBA00023004"/>
    </source>
</evidence>
<feature type="binding site" description="axial binding residue" evidence="8">
    <location>
        <position position="447"/>
    </location>
    <ligand>
        <name>heme</name>
        <dbReference type="ChEBI" id="CHEBI:30413"/>
    </ligand>
    <ligandPart>
        <name>Fe</name>
        <dbReference type="ChEBI" id="CHEBI:18248"/>
    </ligandPart>
</feature>
<dbReference type="PRINTS" id="PR00385">
    <property type="entry name" value="P450"/>
</dbReference>
<dbReference type="InterPro" id="IPR017972">
    <property type="entry name" value="Cyt_P450_CS"/>
</dbReference>
<accession>A0A2I1CJD2</accession>
<dbReference type="GO" id="GO:0004497">
    <property type="term" value="F:monooxygenase activity"/>
    <property type="evidence" value="ECO:0007669"/>
    <property type="project" value="UniProtKB-KW"/>
</dbReference>
<dbReference type="CDD" id="cd11058">
    <property type="entry name" value="CYP60B-like"/>
    <property type="match status" value="1"/>
</dbReference>
<keyword evidence="7 9" id="KW-0503">Monooxygenase</keyword>
<keyword evidence="4 8" id="KW-0479">Metal-binding</keyword>
<dbReference type="VEuPathDB" id="FungiDB:P174DRAFT_478728"/>
<comment type="cofactor">
    <cofactor evidence="1 8">
        <name>heme</name>
        <dbReference type="ChEBI" id="CHEBI:30413"/>
    </cofactor>
</comment>
<dbReference type="PRINTS" id="PR00463">
    <property type="entry name" value="EP450I"/>
</dbReference>
<gene>
    <name evidence="11" type="ORF">P174DRAFT_478728</name>
</gene>
<dbReference type="RefSeq" id="XP_024686322.1">
    <property type="nucleotide sequence ID" value="XM_024830684.1"/>
</dbReference>
<dbReference type="EMBL" id="MSZS01000002">
    <property type="protein sequence ID" value="PKX97727.1"/>
    <property type="molecule type" value="Genomic_DNA"/>
</dbReference>
<keyword evidence="10" id="KW-0472">Membrane</keyword>
<dbReference type="PANTHER" id="PTHR24305:SF230">
    <property type="entry name" value="P450, PUTATIVE (EUROFUNG)-RELATED"/>
    <property type="match status" value="1"/>
</dbReference>